<dbReference type="SFLD" id="SFLDG01180">
    <property type="entry name" value="SUF1"/>
    <property type="match status" value="1"/>
</dbReference>
<evidence type="ECO:0000259" key="1">
    <source>
        <dbReference type="Pfam" id="PF17172"/>
    </source>
</evidence>
<sequence length="232" mass="26530">MLTLMMFPKAFGLYSASPFCVKAAYLMQLAGQPWRRQDLNDPRQMPHRKLPVLRTPERLVPDSEGIRAWLEAQGADFDRGLSDAQRAHACALVHMAEDHLYPFLVLDRWENDAVWPVIRETFFADIPRLLRKPVTNRIRAQVLRGLDFQGAARFSDVERRDRVERSLEALTALLWQKPFLFGEYPTTADLSVAPMLAAMRATPVATPLQRRIAGDRVLSDYIDRMDATLPLT</sequence>
<dbReference type="SFLD" id="SFLDS00019">
    <property type="entry name" value="Glutathione_Transferase_(cytos"/>
    <property type="match status" value="1"/>
</dbReference>
<protein>
    <submittedName>
        <fullName evidence="2">Glutathione S-transferase family protein</fullName>
    </submittedName>
</protein>
<reference evidence="2" key="1">
    <citation type="journal article" date="2021" name="Environ. Microbiol.">
        <title>Cryptic niche differentiation of novel sediment ecotypes of Rugeria pomeroyi correlates with nitrate respiration.</title>
        <authorList>
            <person name="Lin X."/>
            <person name="McNichol J."/>
            <person name="Chu X."/>
            <person name="Qian Y."/>
            <person name="Luo H."/>
        </authorList>
    </citation>
    <scope>NUCLEOTIDE SEQUENCE</scope>
    <source>
        <strain evidence="2">SZCCDBB064</strain>
    </source>
</reference>
<dbReference type="Gene3D" id="1.20.1050.10">
    <property type="match status" value="1"/>
</dbReference>
<dbReference type="CDD" id="cd03193">
    <property type="entry name" value="GST_C_Metaxin"/>
    <property type="match status" value="1"/>
</dbReference>
<dbReference type="Pfam" id="PF13410">
    <property type="entry name" value="GST_C_2"/>
    <property type="match status" value="1"/>
</dbReference>
<evidence type="ECO:0000313" key="2">
    <source>
        <dbReference type="EMBL" id="MCE8538613.1"/>
    </source>
</evidence>
<accession>A0A9Q3WN84</accession>
<organism evidence="2 3">
    <name type="scientific">Ruegeria pomeroyi</name>
    <dbReference type="NCBI Taxonomy" id="89184"/>
    <lineage>
        <taxon>Bacteria</taxon>
        <taxon>Pseudomonadati</taxon>
        <taxon>Pseudomonadota</taxon>
        <taxon>Alphaproteobacteria</taxon>
        <taxon>Rhodobacterales</taxon>
        <taxon>Roseobacteraceae</taxon>
        <taxon>Ruegeria</taxon>
    </lineage>
</organism>
<dbReference type="InterPro" id="IPR012336">
    <property type="entry name" value="Thioredoxin-like_fold"/>
</dbReference>
<dbReference type="PANTHER" id="PTHR12289">
    <property type="entry name" value="METAXIN RELATED"/>
    <property type="match status" value="1"/>
</dbReference>
<dbReference type="InterPro" id="IPR040079">
    <property type="entry name" value="Glutathione_S-Trfase"/>
</dbReference>
<dbReference type="InterPro" id="IPR036282">
    <property type="entry name" value="Glutathione-S-Trfase_C_sf"/>
</dbReference>
<dbReference type="Pfam" id="PF17172">
    <property type="entry name" value="GST_N_4"/>
    <property type="match status" value="1"/>
</dbReference>
<dbReference type="Gene3D" id="3.40.30.10">
    <property type="entry name" value="Glutaredoxin"/>
    <property type="match status" value="1"/>
</dbReference>
<dbReference type="InterPro" id="IPR026928">
    <property type="entry name" value="FAX/IsoI-like"/>
</dbReference>
<dbReference type="EMBL" id="JAGQAF010000008">
    <property type="protein sequence ID" value="MCE8538613.1"/>
    <property type="molecule type" value="Genomic_DNA"/>
</dbReference>
<dbReference type="InterPro" id="IPR036249">
    <property type="entry name" value="Thioredoxin-like_sf"/>
</dbReference>
<feature type="domain" description="Thioredoxin-like fold" evidence="1">
    <location>
        <begin position="18"/>
        <end position="112"/>
    </location>
</feature>
<name>A0A9Q3WN84_9RHOB</name>
<dbReference type="AlphaFoldDB" id="A0A9Q3WN84"/>
<dbReference type="Proteomes" id="UP000813672">
    <property type="component" value="Unassembled WGS sequence"/>
</dbReference>
<evidence type="ECO:0000313" key="3">
    <source>
        <dbReference type="Proteomes" id="UP000813672"/>
    </source>
</evidence>
<dbReference type="InterPro" id="IPR050931">
    <property type="entry name" value="Mito_Protein_Transport_Metaxin"/>
</dbReference>
<comment type="caution">
    <text evidence="2">The sequence shown here is derived from an EMBL/GenBank/DDBJ whole genome shotgun (WGS) entry which is preliminary data.</text>
</comment>
<gene>
    <name evidence="2" type="ORF">KBY27_14275</name>
</gene>
<proteinExistence type="predicted"/>
<dbReference type="SUPFAM" id="SSF52833">
    <property type="entry name" value="Thioredoxin-like"/>
    <property type="match status" value="1"/>
</dbReference>
<dbReference type="RefSeq" id="WP_234220445.1">
    <property type="nucleotide sequence ID" value="NZ_JAGQAF010000008.1"/>
</dbReference>
<dbReference type="SUPFAM" id="SSF47616">
    <property type="entry name" value="GST C-terminal domain-like"/>
    <property type="match status" value="1"/>
</dbReference>
<dbReference type="SFLD" id="SFLDG01200">
    <property type="entry name" value="SUF1.1"/>
    <property type="match status" value="1"/>
</dbReference>
<dbReference type="GO" id="GO:0005737">
    <property type="term" value="C:cytoplasm"/>
    <property type="evidence" value="ECO:0007669"/>
    <property type="project" value="TreeGrafter"/>
</dbReference>
<dbReference type="PANTHER" id="PTHR12289:SF41">
    <property type="entry name" value="FAILED AXON CONNECTIONS-RELATED"/>
    <property type="match status" value="1"/>
</dbReference>